<accession>A0ABR4PYP2</accession>
<organism evidence="5 6">
    <name type="scientific">Phlyctema vagabunda</name>
    <dbReference type="NCBI Taxonomy" id="108571"/>
    <lineage>
        <taxon>Eukaryota</taxon>
        <taxon>Fungi</taxon>
        <taxon>Dikarya</taxon>
        <taxon>Ascomycota</taxon>
        <taxon>Pezizomycotina</taxon>
        <taxon>Leotiomycetes</taxon>
        <taxon>Helotiales</taxon>
        <taxon>Dermateaceae</taxon>
        <taxon>Phlyctema</taxon>
    </lineage>
</organism>
<comment type="similarity">
    <text evidence="1">Belongs to the bacterial ribosomal protein bL9 family.</text>
</comment>
<proteinExistence type="inferred from homology"/>
<dbReference type="InterPro" id="IPR036935">
    <property type="entry name" value="Ribosomal_bL9_N_sf"/>
</dbReference>
<keyword evidence="6" id="KW-1185">Reference proteome</keyword>
<dbReference type="InterPro" id="IPR020070">
    <property type="entry name" value="Ribosomal_bL9_N"/>
</dbReference>
<evidence type="ECO:0000313" key="6">
    <source>
        <dbReference type="Proteomes" id="UP001629113"/>
    </source>
</evidence>
<name>A0ABR4PYP2_9HELO</name>
<protein>
    <recommendedName>
        <fullName evidence="4">Ribosomal protein L9 domain-containing protein</fullName>
    </recommendedName>
</protein>
<dbReference type="PANTHER" id="PTHR21368">
    <property type="entry name" value="50S RIBOSOMAL PROTEIN L9"/>
    <property type="match status" value="1"/>
</dbReference>
<dbReference type="Proteomes" id="UP001629113">
    <property type="component" value="Unassembled WGS sequence"/>
</dbReference>
<reference evidence="5 6" key="1">
    <citation type="submission" date="2024-06" db="EMBL/GenBank/DDBJ databases">
        <title>Complete genome of Phlyctema vagabunda strain 19-DSS-EL-015.</title>
        <authorList>
            <person name="Fiorenzani C."/>
        </authorList>
    </citation>
    <scope>NUCLEOTIDE SEQUENCE [LARGE SCALE GENOMIC DNA]</scope>
    <source>
        <strain evidence="5 6">19-DSS-EL-015</strain>
    </source>
</reference>
<evidence type="ECO:0000256" key="3">
    <source>
        <dbReference type="ARBA" id="ARBA00023274"/>
    </source>
</evidence>
<dbReference type="Pfam" id="PF01281">
    <property type="entry name" value="Ribosomal_L9_N"/>
    <property type="match status" value="1"/>
</dbReference>
<evidence type="ECO:0000313" key="5">
    <source>
        <dbReference type="EMBL" id="KAL3427971.1"/>
    </source>
</evidence>
<dbReference type="InterPro" id="IPR000244">
    <property type="entry name" value="Ribosomal_bL9"/>
</dbReference>
<feature type="domain" description="Ribosomal protein L9" evidence="4">
    <location>
        <begin position="49"/>
        <end position="94"/>
    </location>
</feature>
<dbReference type="EMBL" id="JBFCZG010000001">
    <property type="protein sequence ID" value="KAL3427971.1"/>
    <property type="molecule type" value="Genomic_DNA"/>
</dbReference>
<dbReference type="SUPFAM" id="SSF55658">
    <property type="entry name" value="L9 N-domain-like"/>
    <property type="match status" value="1"/>
</dbReference>
<evidence type="ECO:0000259" key="4">
    <source>
        <dbReference type="Pfam" id="PF01281"/>
    </source>
</evidence>
<dbReference type="Gene3D" id="3.40.5.10">
    <property type="entry name" value="Ribosomal protein L9, N-terminal domain"/>
    <property type="match status" value="1"/>
</dbReference>
<evidence type="ECO:0000256" key="2">
    <source>
        <dbReference type="ARBA" id="ARBA00022980"/>
    </source>
</evidence>
<sequence>MAPQLISRGPQCLSCVRQLTGTLRETFSIPGSQQIRGKKKFAKTPAIVAVRLLQHTPTYGRKGSIIQVPPGLMRNTFYPKKLAEYVTPNQLKELGEDIVVERDRSFKLSGKAETRREKRTRLELERAAAIANGEILPEAIPETAESTIEISDILAEAVPETAESVTEIRESIPEIVNNTPNIIDSVAVEEALEVEAPVSPRIVKPEVLNPGTAINLMSKLLPSNIEFYRKTASGSDAPRRRVSPSIPVSSAISAAAAARKEAVAQSNRIRTAVSAQEIVESLKAALAKDEKGSRILLSPENITIVGQEGLQSIDQLGRFEINIALEGAPNFVRRSITISPPK</sequence>
<keyword evidence="2" id="KW-0689">Ribosomal protein</keyword>
<dbReference type="InterPro" id="IPR009027">
    <property type="entry name" value="Ribosomal_bL9/RNase_H1_N"/>
</dbReference>
<gene>
    <name evidence="5" type="ORF">PVAG01_01480</name>
</gene>
<keyword evidence="3" id="KW-0687">Ribonucleoprotein</keyword>
<evidence type="ECO:0000256" key="1">
    <source>
        <dbReference type="ARBA" id="ARBA00010605"/>
    </source>
</evidence>
<comment type="caution">
    <text evidence="5">The sequence shown here is derived from an EMBL/GenBank/DDBJ whole genome shotgun (WGS) entry which is preliminary data.</text>
</comment>